<protein>
    <submittedName>
        <fullName evidence="1">Uncharacterized protein</fullName>
    </submittedName>
</protein>
<evidence type="ECO:0000313" key="2">
    <source>
        <dbReference type="Proteomes" id="UP001056120"/>
    </source>
</evidence>
<proteinExistence type="predicted"/>
<sequence>MIGTTAIYRRCFDGQIWSPATEVRTVNCQFTSLKVTVQRDSQFKMLNAVIFWGKHFTSSNYHSSDAEPVIENEENKKLETYVKGFATIDNLAVVNVEGTGMAGVPGTASAIFGAVKDVGANVIMISQ</sequence>
<dbReference type="EMBL" id="CM042036">
    <property type="protein sequence ID" value="KAI3744063.1"/>
    <property type="molecule type" value="Genomic_DNA"/>
</dbReference>
<organism evidence="1 2">
    <name type="scientific">Smallanthus sonchifolius</name>
    <dbReference type="NCBI Taxonomy" id="185202"/>
    <lineage>
        <taxon>Eukaryota</taxon>
        <taxon>Viridiplantae</taxon>
        <taxon>Streptophyta</taxon>
        <taxon>Embryophyta</taxon>
        <taxon>Tracheophyta</taxon>
        <taxon>Spermatophyta</taxon>
        <taxon>Magnoliopsida</taxon>
        <taxon>eudicotyledons</taxon>
        <taxon>Gunneridae</taxon>
        <taxon>Pentapetalae</taxon>
        <taxon>asterids</taxon>
        <taxon>campanulids</taxon>
        <taxon>Asterales</taxon>
        <taxon>Asteraceae</taxon>
        <taxon>Asteroideae</taxon>
        <taxon>Heliantheae alliance</taxon>
        <taxon>Millerieae</taxon>
        <taxon>Smallanthus</taxon>
    </lineage>
</organism>
<comment type="caution">
    <text evidence="1">The sequence shown here is derived from an EMBL/GenBank/DDBJ whole genome shotgun (WGS) entry which is preliminary data.</text>
</comment>
<name>A0ACB9DCE6_9ASTR</name>
<reference evidence="2" key="1">
    <citation type="journal article" date="2022" name="Mol. Ecol. Resour.">
        <title>The genomes of chicory, endive, great burdock and yacon provide insights into Asteraceae palaeo-polyploidization history and plant inulin production.</title>
        <authorList>
            <person name="Fan W."/>
            <person name="Wang S."/>
            <person name="Wang H."/>
            <person name="Wang A."/>
            <person name="Jiang F."/>
            <person name="Liu H."/>
            <person name="Zhao H."/>
            <person name="Xu D."/>
            <person name="Zhang Y."/>
        </authorList>
    </citation>
    <scope>NUCLEOTIDE SEQUENCE [LARGE SCALE GENOMIC DNA]</scope>
    <source>
        <strain evidence="2">cv. Yunnan</strain>
    </source>
</reference>
<accession>A0ACB9DCE6</accession>
<dbReference type="Proteomes" id="UP001056120">
    <property type="component" value="Linkage Group LG19"/>
</dbReference>
<keyword evidence="2" id="KW-1185">Reference proteome</keyword>
<reference evidence="1 2" key="2">
    <citation type="journal article" date="2022" name="Mol. Ecol. Resour.">
        <title>The genomes of chicory, endive, great burdock and yacon provide insights into Asteraceae paleo-polyploidization history and plant inulin production.</title>
        <authorList>
            <person name="Fan W."/>
            <person name="Wang S."/>
            <person name="Wang H."/>
            <person name="Wang A."/>
            <person name="Jiang F."/>
            <person name="Liu H."/>
            <person name="Zhao H."/>
            <person name="Xu D."/>
            <person name="Zhang Y."/>
        </authorList>
    </citation>
    <scope>NUCLEOTIDE SEQUENCE [LARGE SCALE GENOMIC DNA]</scope>
    <source>
        <strain evidence="2">cv. Yunnan</strain>
        <tissue evidence="1">Leaves</tissue>
    </source>
</reference>
<gene>
    <name evidence="1" type="ORF">L1987_57135</name>
</gene>
<evidence type="ECO:0000313" key="1">
    <source>
        <dbReference type="EMBL" id="KAI3744063.1"/>
    </source>
</evidence>